<dbReference type="InterPro" id="IPR003458">
    <property type="entry name" value="Phage_T4_Gp38_tail_assem"/>
</dbReference>
<dbReference type="InterPro" id="IPR051220">
    <property type="entry name" value="TFA_Chaperone"/>
</dbReference>
<dbReference type="Pfam" id="PF02413">
    <property type="entry name" value="Caudo_TAP"/>
    <property type="match status" value="1"/>
</dbReference>
<dbReference type="PANTHER" id="PTHR34413">
    <property type="entry name" value="PROPHAGE TAIL FIBER ASSEMBLY PROTEIN HOMOLOG TFAE-RELATED-RELATED"/>
    <property type="match status" value="1"/>
</dbReference>
<accession>A0ABR9QBP7</accession>
<sequence length="174" mass="19595">MKTFNNFTPYEPEGSDLPSNVLFLQSDTGVDWYEAQKEFKKDTLKVMFDSAGVICCAETDVSSLWPINCSVAEVKPEDIPSDFFISGRWVFNGITIEQYQYTREDLIAKAEEQKQSLMSAAADAIAPLQDAEELGMATEVELTALTLWKHYRVMLNRLDISAAPDIKWPEQPTG</sequence>
<organism evidence="1 2">
    <name type="scientific">Enterobacter pasteurii</name>
    <dbReference type="NCBI Taxonomy" id="3029761"/>
    <lineage>
        <taxon>Bacteria</taxon>
        <taxon>Pseudomonadati</taxon>
        <taxon>Pseudomonadota</taxon>
        <taxon>Gammaproteobacteria</taxon>
        <taxon>Enterobacterales</taxon>
        <taxon>Enterobacteriaceae</taxon>
        <taxon>Enterobacter</taxon>
        <taxon>Enterobacter cloacae complex</taxon>
    </lineage>
</organism>
<evidence type="ECO:0000313" key="1">
    <source>
        <dbReference type="EMBL" id="MBE4856267.1"/>
    </source>
</evidence>
<dbReference type="EMBL" id="JADBRO010000025">
    <property type="protein sequence ID" value="MBE4856267.1"/>
    <property type="molecule type" value="Genomic_DNA"/>
</dbReference>
<proteinExistence type="predicted"/>
<comment type="caution">
    <text evidence="1">The sequence shown here is derived from an EMBL/GenBank/DDBJ whole genome shotgun (WGS) entry which is preliminary data.</text>
</comment>
<reference evidence="1 2" key="1">
    <citation type="submission" date="2020-10" db="EMBL/GenBank/DDBJ databases">
        <title>High risk of septic shock deaths with Enterobacter bugandensis among Enterobacter cloacae complex isolates that physiologically colonize newborns in neonatal intensive care unit bis.</title>
        <authorList>
            <person name="Girlich D."/>
            <person name="Ouzani S."/>
            <person name="Emeraud C."/>
            <person name="Bonnin R.A."/>
            <person name="Gauthier L."/>
            <person name="Le Sache N."/>
            <person name="Mokhtari M."/>
            <person name="Langlois I."/>
            <person name="Begasse C."/>
            <person name="Arangia N."/>
            <person name="Fournier S."/>
            <person name="Fortineau N."/>
            <person name="Naas T."/>
            <person name="Dortet L."/>
        </authorList>
    </citation>
    <scope>NUCLEOTIDE SEQUENCE [LARGE SCALE GENOMIC DNA]</scope>
    <source>
        <strain evidence="1 2">P40RS</strain>
    </source>
</reference>
<dbReference type="RefSeq" id="WP_193355216.1">
    <property type="nucleotide sequence ID" value="NZ_JADBRO010000025.1"/>
</dbReference>
<protein>
    <submittedName>
        <fullName evidence="1">Tail fiber assembly protein</fullName>
    </submittedName>
</protein>
<keyword evidence="2" id="KW-1185">Reference proteome</keyword>
<dbReference type="Proteomes" id="UP001296720">
    <property type="component" value="Unassembled WGS sequence"/>
</dbReference>
<evidence type="ECO:0000313" key="2">
    <source>
        <dbReference type="Proteomes" id="UP001296720"/>
    </source>
</evidence>
<gene>
    <name evidence="1" type="ORF">IM311_19570</name>
</gene>
<dbReference type="PANTHER" id="PTHR34413:SF2">
    <property type="entry name" value="PROPHAGE TAIL FIBER ASSEMBLY PROTEIN HOMOLOG TFAE-RELATED"/>
    <property type="match status" value="1"/>
</dbReference>
<name>A0ABR9QBP7_9ENTR</name>